<protein>
    <recommendedName>
        <fullName evidence="5">DNA2/NAM7 helicase helicase domain-containing protein</fullName>
    </recommendedName>
</protein>
<name>A0AA36M716_CYLNA</name>
<dbReference type="Gene3D" id="3.40.50.300">
    <property type="entry name" value="P-loop containing nucleotide triphosphate hydrolases"/>
    <property type="match status" value="1"/>
</dbReference>
<dbReference type="EMBL" id="CATQJL010000223">
    <property type="protein sequence ID" value="CAJ0600273.1"/>
    <property type="molecule type" value="Genomic_DNA"/>
</dbReference>
<proteinExistence type="predicted"/>
<accession>A0AA36M716</accession>
<evidence type="ECO:0000256" key="1">
    <source>
        <dbReference type="SAM" id="MobiDB-lite"/>
    </source>
</evidence>
<organism evidence="3 4">
    <name type="scientific">Cylicocyclus nassatus</name>
    <name type="common">Nematode worm</name>
    <dbReference type="NCBI Taxonomy" id="53992"/>
    <lineage>
        <taxon>Eukaryota</taxon>
        <taxon>Metazoa</taxon>
        <taxon>Ecdysozoa</taxon>
        <taxon>Nematoda</taxon>
        <taxon>Chromadorea</taxon>
        <taxon>Rhabditida</taxon>
        <taxon>Rhabditina</taxon>
        <taxon>Rhabditomorpha</taxon>
        <taxon>Strongyloidea</taxon>
        <taxon>Strongylidae</taxon>
        <taxon>Cylicocyclus</taxon>
    </lineage>
</organism>
<feature type="transmembrane region" description="Helical" evidence="2">
    <location>
        <begin position="61"/>
        <end position="79"/>
    </location>
</feature>
<evidence type="ECO:0000313" key="4">
    <source>
        <dbReference type="Proteomes" id="UP001176961"/>
    </source>
</evidence>
<feature type="region of interest" description="Disordered" evidence="1">
    <location>
        <begin position="195"/>
        <end position="217"/>
    </location>
</feature>
<dbReference type="SUPFAM" id="SSF52540">
    <property type="entry name" value="P-loop containing nucleoside triphosphate hydrolases"/>
    <property type="match status" value="1"/>
</dbReference>
<sequence>MTSTERGICREFKRSREALERLLRDPERALLMSEEEKEECFISDQYVSRHLKKMVDLMFRYHAPSVIFATTSSLINIIGRKGIFKKHMARFTVLIGDEASQIPEPVVVTFAMLLPWVRQVYIGDVHQLEPHVSGPANSSVAIYGARSTMKILTDARAVLVAPLRTTFRSHPALIELPNRVAYEGSLVSGVRAEDRGAGVLEPGQPPDGEGNPTGRYHGHRLLSGTIPSDARACPLSRHRNGYG</sequence>
<evidence type="ECO:0000256" key="2">
    <source>
        <dbReference type="SAM" id="Phobius"/>
    </source>
</evidence>
<reference evidence="3" key="1">
    <citation type="submission" date="2023-07" db="EMBL/GenBank/DDBJ databases">
        <authorList>
            <consortium name="CYATHOMIX"/>
        </authorList>
    </citation>
    <scope>NUCLEOTIDE SEQUENCE</scope>
    <source>
        <strain evidence="3">N/A</strain>
    </source>
</reference>
<gene>
    <name evidence="3" type="ORF">CYNAS_LOCUS12256</name>
</gene>
<dbReference type="Proteomes" id="UP001176961">
    <property type="component" value="Unassembled WGS sequence"/>
</dbReference>
<dbReference type="InterPro" id="IPR027417">
    <property type="entry name" value="P-loop_NTPase"/>
</dbReference>
<dbReference type="PANTHER" id="PTHR10887:SF495">
    <property type="entry name" value="HELICASE SENATAXIN ISOFORM X1-RELATED"/>
    <property type="match status" value="1"/>
</dbReference>
<evidence type="ECO:0008006" key="5">
    <source>
        <dbReference type="Google" id="ProtNLM"/>
    </source>
</evidence>
<dbReference type="InterPro" id="IPR045055">
    <property type="entry name" value="DNA2/NAM7-like"/>
</dbReference>
<evidence type="ECO:0000313" key="3">
    <source>
        <dbReference type="EMBL" id="CAJ0600273.1"/>
    </source>
</evidence>
<keyword evidence="4" id="KW-1185">Reference proteome</keyword>
<keyword evidence="2" id="KW-0472">Membrane</keyword>
<dbReference type="AlphaFoldDB" id="A0AA36M716"/>
<dbReference type="PANTHER" id="PTHR10887">
    <property type="entry name" value="DNA2/NAM7 HELICASE FAMILY"/>
    <property type="match status" value="1"/>
</dbReference>
<comment type="caution">
    <text evidence="3">The sequence shown here is derived from an EMBL/GenBank/DDBJ whole genome shotgun (WGS) entry which is preliminary data.</text>
</comment>
<keyword evidence="2" id="KW-0812">Transmembrane</keyword>
<keyword evidence="2" id="KW-1133">Transmembrane helix</keyword>